<dbReference type="PANTHER" id="PTHR13604:SF0">
    <property type="entry name" value="ABASIC SITE PROCESSING PROTEIN HMCES"/>
    <property type="match status" value="1"/>
</dbReference>
<dbReference type="AlphaFoldDB" id="A0A1W6ZLK3"/>
<dbReference type="InterPro" id="IPR003738">
    <property type="entry name" value="SRAP"/>
</dbReference>
<dbReference type="EMBL" id="CP021112">
    <property type="protein sequence ID" value="ARP98256.1"/>
    <property type="molecule type" value="Genomic_DNA"/>
</dbReference>
<dbReference type="SUPFAM" id="SSF143081">
    <property type="entry name" value="BB1717-like"/>
    <property type="match status" value="1"/>
</dbReference>
<dbReference type="InterPro" id="IPR036590">
    <property type="entry name" value="SRAP-like"/>
</dbReference>
<keyword evidence="7" id="KW-0456">Lyase</keyword>
<evidence type="ECO:0000256" key="2">
    <source>
        <dbReference type="ARBA" id="ARBA00022670"/>
    </source>
</evidence>
<feature type="region of interest" description="Disordered" evidence="9">
    <location>
        <begin position="94"/>
        <end position="118"/>
    </location>
</feature>
<dbReference type="GO" id="GO:0003697">
    <property type="term" value="F:single-stranded DNA binding"/>
    <property type="evidence" value="ECO:0007669"/>
    <property type="project" value="InterPro"/>
</dbReference>
<evidence type="ECO:0000256" key="8">
    <source>
        <dbReference type="RuleBase" id="RU364100"/>
    </source>
</evidence>
<keyword evidence="2 8" id="KW-0645">Protease</keyword>
<dbReference type="GO" id="GO:0006508">
    <property type="term" value="P:proteolysis"/>
    <property type="evidence" value="ECO:0007669"/>
    <property type="project" value="UniProtKB-KW"/>
</dbReference>
<dbReference type="STRING" id="1235591.CAK95_03480"/>
<dbReference type="GO" id="GO:0008233">
    <property type="term" value="F:peptidase activity"/>
    <property type="evidence" value="ECO:0007669"/>
    <property type="project" value="UniProtKB-KW"/>
</dbReference>
<dbReference type="Proteomes" id="UP000194137">
    <property type="component" value="Chromosome"/>
</dbReference>
<keyword evidence="5" id="KW-0190">Covalent protein-DNA linkage</keyword>
<evidence type="ECO:0000256" key="4">
    <source>
        <dbReference type="ARBA" id="ARBA00022801"/>
    </source>
</evidence>
<keyword evidence="4 8" id="KW-0378">Hydrolase</keyword>
<dbReference type="GO" id="GO:0016829">
    <property type="term" value="F:lyase activity"/>
    <property type="evidence" value="ECO:0007669"/>
    <property type="project" value="UniProtKB-KW"/>
</dbReference>
<evidence type="ECO:0000313" key="11">
    <source>
        <dbReference type="Proteomes" id="UP000194137"/>
    </source>
</evidence>
<organism evidence="10 11">
    <name type="scientific">Pseudorhodoplanes sinuspersici</name>
    <dbReference type="NCBI Taxonomy" id="1235591"/>
    <lineage>
        <taxon>Bacteria</taxon>
        <taxon>Pseudomonadati</taxon>
        <taxon>Pseudomonadota</taxon>
        <taxon>Alphaproteobacteria</taxon>
        <taxon>Hyphomicrobiales</taxon>
        <taxon>Pseudorhodoplanes</taxon>
    </lineage>
</organism>
<name>A0A1W6ZLK3_9HYPH</name>
<sequence length="135" mass="15056">MAKAELQRVTKPALPVIRRSPETGERTLDALSWGLIPHWALDPDIRPINATAEHVAAAPIKAAYAKRRCIVPMDGFWAAVPRQKRLQPYYITAKDRTSGKTGRTRQRANGLELSPSSPASRMNFARRSMIGCQSY</sequence>
<accession>A0A1W6ZLK3</accession>
<protein>
    <recommendedName>
        <fullName evidence="8">Abasic site processing protein</fullName>
        <ecNumber evidence="8">3.4.-.-</ecNumber>
    </recommendedName>
</protein>
<comment type="similarity">
    <text evidence="1 8">Belongs to the SOS response-associated peptidase family.</text>
</comment>
<dbReference type="PANTHER" id="PTHR13604">
    <property type="entry name" value="DC12-RELATED"/>
    <property type="match status" value="1"/>
</dbReference>
<proteinExistence type="inferred from homology"/>
<dbReference type="KEGG" id="psin:CAK95_03480"/>
<dbReference type="Pfam" id="PF02586">
    <property type="entry name" value="SRAP"/>
    <property type="match status" value="1"/>
</dbReference>
<evidence type="ECO:0000256" key="3">
    <source>
        <dbReference type="ARBA" id="ARBA00022763"/>
    </source>
</evidence>
<gene>
    <name evidence="10" type="ORF">CAK95_03480</name>
</gene>
<dbReference type="EC" id="3.4.-.-" evidence="8"/>
<reference evidence="10 11" key="1">
    <citation type="submission" date="2017-05" db="EMBL/GenBank/DDBJ databases">
        <title>Full genome sequence of Pseudorhodoplanes sinuspersici.</title>
        <authorList>
            <person name="Dastgheib S.M.M."/>
            <person name="Shavandi M."/>
            <person name="Tirandaz H."/>
        </authorList>
    </citation>
    <scope>NUCLEOTIDE SEQUENCE [LARGE SCALE GENOMIC DNA]</scope>
    <source>
        <strain evidence="10 11">RIPI110</strain>
    </source>
</reference>
<evidence type="ECO:0000256" key="6">
    <source>
        <dbReference type="ARBA" id="ARBA00023125"/>
    </source>
</evidence>
<keyword evidence="3" id="KW-0227">DNA damage</keyword>
<evidence type="ECO:0000256" key="9">
    <source>
        <dbReference type="SAM" id="MobiDB-lite"/>
    </source>
</evidence>
<evidence type="ECO:0000313" key="10">
    <source>
        <dbReference type="EMBL" id="ARP98256.1"/>
    </source>
</evidence>
<keyword evidence="6" id="KW-0238">DNA-binding</keyword>
<dbReference type="Gene3D" id="3.90.1680.10">
    <property type="entry name" value="SOS response associated peptidase-like"/>
    <property type="match status" value="1"/>
</dbReference>
<evidence type="ECO:0000256" key="1">
    <source>
        <dbReference type="ARBA" id="ARBA00008136"/>
    </source>
</evidence>
<keyword evidence="11" id="KW-1185">Reference proteome</keyword>
<evidence type="ECO:0000256" key="5">
    <source>
        <dbReference type="ARBA" id="ARBA00023124"/>
    </source>
</evidence>
<evidence type="ECO:0000256" key="7">
    <source>
        <dbReference type="ARBA" id="ARBA00023239"/>
    </source>
</evidence>
<dbReference type="GO" id="GO:0106300">
    <property type="term" value="P:protein-DNA covalent cross-linking repair"/>
    <property type="evidence" value="ECO:0007669"/>
    <property type="project" value="InterPro"/>
</dbReference>